<name>A0A066VZ82_TILAU</name>
<dbReference type="AlphaFoldDB" id="A0A066VZ82"/>
<accession>A0A066VZ82</accession>
<keyword evidence="2" id="KW-1185">Reference proteome</keyword>
<gene>
    <name evidence="1" type="ORF">K437DRAFT_268009</name>
</gene>
<dbReference type="RefSeq" id="XP_013243652.1">
    <property type="nucleotide sequence ID" value="XM_013388198.1"/>
</dbReference>
<dbReference type="HOGENOM" id="CLU_2905753_0_0_1"/>
<evidence type="ECO:0000313" key="1">
    <source>
        <dbReference type="EMBL" id="KDN46786.1"/>
    </source>
</evidence>
<sequence length="62" mass="6769">MDINNTFSVVNIVSTAEYISKATSAAGLAVFGIEYILTFPAEIALYACKGRNLAKILVWDRN</sequence>
<organism evidence="1 2">
    <name type="scientific">Tilletiaria anomala (strain ATCC 24038 / CBS 436.72 / UBC 951)</name>
    <dbReference type="NCBI Taxonomy" id="1037660"/>
    <lineage>
        <taxon>Eukaryota</taxon>
        <taxon>Fungi</taxon>
        <taxon>Dikarya</taxon>
        <taxon>Basidiomycota</taxon>
        <taxon>Ustilaginomycotina</taxon>
        <taxon>Exobasidiomycetes</taxon>
        <taxon>Georgefischeriales</taxon>
        <taxon>Tilletiariaceae</taxon>
        <taxon>Tilletiaria</taxon>
    </lineage>
</organism>
<protein>
    <submittedName>
        <fullName evidence="1">Uncharacterized protein</fullName>
    </submittedName>
</protein>
<dbReference type="Proteomes" id="UP000027361">
    <property type="component" value="Unassembled WGS sequence"/>
</dbReference>
<dbReference type="EMBL" id="JMSN01000033">
    <property type="protein sequence ID" value="KDN46786.1"/>
    <property type="molecule type" value="Genomic_DNA"/>
</dbReference>
<proteinExistence type="predicted"/>
<dbReference type="GeneID" id="25265985"/>
<reference evidence="1 2" key="1">
    <citation type="submission" date="2014-05" db="EMBL/GenBank/DDBJ databases">
        <title>Draft genome sequence of a rare smut relative, Tilletiaria anomala UBC 951.</title>
        <authorList>
            <consortium name="DOE Joint Genome Institute"/>
            <person name="Toome M."/>
            <person name="Kuo A."/>
            <person name="Henrissat B."/>
            <person name="Lipzen A."/>
            <person name="Tritt A."/>
            <person name="Yoshinaga Y."/>
            <person name="Zane M."/>
            <person name="Barry K."/>
            <person name="Grigoriev I.V."/>
            <person name="Spatafora J.W."/>
            <person name="Aimea M.C."/>
        </authorList>
    </citation>
    <scope>NUCLEOTIDE SEQUENCE [LARGE SCALE GENOMIC DNA]</scope>
    <source>
        <strain evidence="1 2">UBC 951</strain>
    </source>
</reference>
<dbReference type="InParanoid" id="A0A066VZ82"/>
<evidence type="ECO:0000313" key="2">
    <source>
        <dbReference type="Proteomes" id="UP000027361"/>
    </source>
</evidence>
<comment type="caution">
    <text evidence="1">The sequence shown here is derived from an EMBL/GenBank/DDBJ whole genome shotgun (WGS) entry which is preliminary data.</text>
</comment>